<reference evidence="2 3" key="1">
    <citation type="submission" date="2022-06" db="EMBL/GenBank/DDBJ databases">
        <title>Isolation of gut microbiota from human fecal samples.</title>
        <authorList>
            <person name="Pamer E.G."/>
            <person name="Barat B."/>
            <person name="Waligurski E."/>
            <person name="Medina S."/>
            <person name="Paddock L."/>
            <person name="Mostad J."/>
        </authorList>
    </citation>
    <scope>NUCLEOTIDE SEQUENCE [LARGE SCALE GENOMIC DNA]</scope>
    <source>
        <strain evidence="2 3">DFI.9.90</strain>
    </source>
</reference>
<keyword evidence="2" id="KW-0645">Protease</keyword>
<dbReference type="EMBL" id="JANFYT010000032">
    <property type="protein sequence ID" value="MCQ4815315.1"/>
    <property type="molecule type" value="Genomic_DNA"/>
</dbReference>
<protein>
    <submittedName>
        <fullName evidence="2">Leucyl aminopeptidase</fullName>
    </submittedName>
</protein>
<dbReference type="GO" id="GO:0046872">
    <property type="term" value="F:metal ion binding"/>
    <property type="evidence" value="ECO:0007669"/>
    <property type="project" value="UniProtKB-KW"/>
</dbReference>
<dbReference type="PANTHER" id="PTHR34448">
    <property type="entry name" value="AMINOPEPTIDASE"/>
    <property type="match status" value="1"/>
</dbReference>
<dbReference type="AlphaFoldDB" id="A0AAW5K3C1"/>
<keyword evidence="1" id="KW-0479">Metal-binding</keyword>
<dbReference type="Proteomes" id="UP001205919">
    <property type="component" value="Unassembled WGS sequence"/>
</dbReference>
<dbReference type="Pfam" id="PF26233">
    <property type="entry name" value="NicX"/>
    <property type="match status" value="1"/>
</dbReference>
<evidence type="ECO:0000313" key="3">
    <source>
        <dbReference type="Proteomes" id="UP001205919"/>
    </source>
</evidence>
<sequence length="324" mass="34669">MEMKEALMMQGARTIMDNCVSLRAGETVLIVTDMVQEKIAKVLSAAAVERGAEVIVSIMKPRKRAGEEPPKIIAESMKHADVVLIPVSYSVTHTFAVKEAAESGARLLVLTDFTEEMLISGGIEADFRSIKPICKGVADAFTKGSKVHVTTPGGTDLWLDITGRRGNALYCVVEPGEFSTIPTVEANSSPVEGSANGRIVADASIPYLGIGVLDEPVVVDVKDGFITDIRGGRQAEVLKRDLASHNDPNCYNIAELGVGLNPKCRLCGIMLEDEGVISTAHIGIGTSITLGGVVKAPTHYDLLMWNPRIEVDGRVIVDGNEIFI</sequence>
<name>A0AAW5K3C1_9BACT</name>
<proteinExistence type="predicted"/>
<organism evidence="2 3">
    <name type="scientific">Cloacibacillus evryensis</name>
    <dbReference type="NCBI Taxonomy" id="508460"/>
    <lineage>
        <taxon>Bacteria</taxon>
        <taxon>Thermotogati</taxon>
        <taxon>Synergistota</taxon>
        <taxon>Synergistia</taxon>
        <taxon>Synergistales</taxon>
        <taxon>Synergistaceae</taxon>
        <taxon>Cloacibacillus</taxon>
    </lineage>
</organism>
<comment type="caution">
    <text evidence="2">The sequence shown here is derived from an EMBL/GenBank/DDBJ whole genome shotgun (WGS) entry which is preliminary data.</text>
</comment>
<gene>
    <name evidence="2" type="ORF">NE630_12825</name>
</gene>
<dbReference type="InterPro" id="IPR052170">
    <property type="entry name" value="M29_Exopeptidase"/>
</dbReference>
<evidence type="ECO:0000256" key="1">
    <source>
        <dbReference type="ARBA" id="ARBA00022723"/>
    </source>
</evidence>
<dbReference type="GO" id="GO:0004177">
    <property type="term" value="F:aminopeptidase activity"/>
    <property type="evidence" value="ECO:0007669"/>
    <property type="project" value="UniProtKB-KW"/>
</dbReference>
<dbReference type="PANTHER" id="PTHR34448:SF1">
    <property type="entry name" value="BLL6088 PROTEIN"/>
    <property type="match status" value="1"/>
</dbReference>
<evidence type="ECO:0000313" key="2">
    <source>
        <dbReference type="EMBL" id="MCQ4815315.1"/>
    </source>
</evidence>
<keyword evidence="2" id="KW-0031">Aminopeptidase</keyword>
<dbReference type="SUPFAM" id="SSF144052">
    <property type="entry name" value="Thermophilic metalloprotease-like"/>
    <property type="match status" value="1"/>
</dbReference>
<accession>A0AAW5K3C1</accession>
<keyword evidence="3" id="KW-1185">Reference proteome</keyword>
<dbReference type="InterPro" id="IPR058739">
    <property type="entry name" value="NicX"/>
</dbReference>
<keyword evidence="2" id="KW-0378">Hydrolase</keyword>